<dbReference type="NCBIfam" id="TIGR02832">
    <property type="entry name" value="spo_yunB"/>
    <property type="match status" value="1"/>
</dbReference>
<keyword evidence="1" id="KW-0812">Transmembrane</keyword>
<dbReference type="Proteomes" id="UP001524944">
    <property type="component" value="Unassembled WGS sequence"/>
</dbReference>
<dbReference type="InterPro" id="IPR014197">
    <property type="entry name" value="Sporulation_prot_YunB"/>
</dbReference>
<reference evidence="2 3" key="1">
    <citation type="submission" date="2022-08" db="EMBL/GenBank/DDBJ databases">
        <title>Proteogenomics of the novel Dehalobacterium formicoaceticum strain EZ94 highlights a key role of methyltransferases during anaerobic dichloromethane degradation.</title>
        <authorList>
            <person name="Wasmund K."/>
        </authorList>
    </citation>
    <scope>NUCLEOTIDE SEQUENCE [LARGE SCALE GENOMIC DNA]</scope>
    <source>
        <strain evidence="2 3">EZ94</strain>
    </source>
</reference>
<proteinExistence type="predicted"/>
<accession>A0ABT1Y7F5</accession>
<protein>
    <submittedName>
        <fullName evidence="2">Sporulation protein YunB</fullName>
    </submittedName>
</protein>
<name>A0ABT1Y7F5_9FIRM</name>
<keyword evidence="1" id="KW-1133">Transmembrane helix</keyword>
<evidence type="ECO:0000256" key="1">
    <source>
        <dbReference type="SAM" id="Phobius"/>
    </source>
</evidence>
<dbReference type="PIRSF" id="PIRSF021383">
    <property type="entry name" value="YunB"/>
    <property type="match status" value="1"/>
</dbReference>
<keyword evidence="1" id="KW-0472">Membrane</keyword>
<dbReference type="RefSeq" id="WP_257914103.1">
    <property type="nucleotide sequence ID" value="NZ_JANPWE010000012.1"/>
</dbReference>
<keyword evidence="3" id="KW-1185">Reference proteome</keyword>
<dbReference type="Pfam" id="PF09560">
    <property type="entry name" value="Spore_YunB"/>
    <property type="match status" value="1"/>
</dbReference>
<dbReference type="EMBL" id="JANPWE010000012">
    <property type="protein sequence ID" value="MCR6546817.1"/>
    <property type="molecule type" value="Genomic_DNA"/>
</dbReference>
<sequence length="220" mass="24869">MRRKNRKKFVYLFITFIILGSFLIFLDLILRPAIIKVAESKTQLMATKIINEAVQKNVSMINYQDLMGIHKDNDNRIVLMMPDTVLINRISTQTTLDVEKELEKMETQGFTLPLGLVTGSTLFSNTGPPIRIGIIPVGMIDVTMEDEFVEAGINQTKHRIYLNVNTNLQIVVPFLRSDVNVSVDVPITESIIVGPVPEWYMKFNSQGEMTVPGINPRMGE</sequence>
<feature type="transmembrane region" description="Helical" evidence="1">
    <location>
        <begin position="9"/>
        <end position="30"/>
    </location>
</feature>
<evidence type="ECO:0000313" key="3">
    <source>
        <dbReference type="Proteomes" id="UP001524944"/>
    </source>
</evidence>
<comment type="caution">
    <text evidence="2">The sequence shown here is derived from an EMBL/GenBank/DDBJ whole genome shotgun (WGS) entry which is preliminary data.</text>
</comment>
<evidence type="ECO:0000313" key="2">
    <source>
        <dbReference type="EMBL" id="MCR6546817.1"/>
    </source>
</evidence>
<organism evidence="2 3">
    <name type="scientific">Dehalobacterium formicoaceticum</name>
    <dbReference type="NCBI Taxonomy" id="51515"/>
    <lineage>
        <taxon>Bacteria</taxon>
        <taxon>Bacillati</taxon>
        <taxon>Bacillota</taxon>
        <taxon>Clostridia</taxon>
        <taxon>Eubacteriales</taxon>
        <taxon>Peptococcaceae</taxon>
        <taxon>Dehalobacterium</taxon>
    </lineage>
</organism>
<gene>
    <name evidence="2" type="primary">yunB</name>
    <name evidence="2" type="ORF">NVS47_15075</name>
</gene>